<protein>
    <submittedName>
        <fullName evidence="2">TIGR02594 family protein</fullName>
    </submittedName>
</protein>
<accession>A0ABY5XH26</accession>
<reference evidence="2" key="1">
    <citation type="submission" date="2022-09" db="EMBL/GenBank/DDBJ databases">
        <title>Australian commercial rhizobial inoculants.</title>
        <authorList>
            <person name="Kohlmeier M.G."/>
            <person name="O'Hara G.W."/>
            <person name="Colombi E."/>
            <person name="Ramsay J.P."/>
            <person name="Terpolilli J."/>
        </authorList>
    </citation>
    <scope>NUCLEOTIDE SEQUENCE</scope>
    <source>
        <strain evidence="2">WSM1592</strain>
    </source>
</reference>
<keyword evidence="3" id="KW-1185">Reference proteome</keyword>
<gene>
    <name evidence="2" type="ORF">N2599_13980</name>
</gene>
<dbReference type="NCBIfam" id="TIGR02594">
    <property type="entry name" value="TIGR02594 family protein"/>
    <property type="match status" value="1"/>
</dbReference>
<dbReference type="RefSeq" id="WP_027508175.1">
    <property type="nucleotide sequence ID" value="NZ_CP104143.1"/>
</dbReference>
<dbReference type="EMBL" id="CP104143">
    <property type="protein sequence ID" value="UWU13253.1"/>
    <property type="molecule type" value="Genomic_DNA"/>
</dbReference>
<dbReference type="InterPro" id="IPR036366">
    <property type="entry name" value="PGBDSf"/>
</dbReference>
<dbReference type="Gene3D" id="1.10.101.10">
    <property type="entry name" value="PGBD-like superfamily/PGBD"/>
    <property type="match status" value="1"/>
</dbReference>
<dbReference type="InterPro" id="IPR036365">
    <property type="entry name" value="PGBD-like_sf"/>
</dbReference>
<dbReference type="InterPro" id="IPR002477">
    <property type="entry name" value="Peptidoglycan-bd-like"/>
</dbReference>
<feature type="domain" description="Peptidoglycan binding-like" evidence="1">
    <location>
        <begin position="6"/>
        <end position="56"/>
    </location>
</feature>
<dbReference type="Proteomes" id="UP001060123">
    <property type="component" value="Chromosome"/>
</dbReference>
<proteinExistence type="predicted"/>
<evidence type="ECO:0000259" key="1">
    <source>
        <dbReference type="Pfam" id="PF01471"/>
    </source>
</evidence>
<sequence>MQFDLWLNTRLRAHGAYDGVVDNVHGRATIAALKRFQKADGLTPSGMADEATVNALRLDPQGRAFHVLPAPRTPEEPVWMREARRLMGVKEIPGSASNPTIIGWARRLGGWVADFYRNDDTPWCGLFLAHCISMTLPEEKLPANPLGALEWNKFGIPLATPVLGAILVFKRPGGGHVGHYAGEDGDFYCVLGANQSNTVKLSMIEKERCVGIRWPKTAPAPIGGRLRANAGGVSRNEA</sequence>
<evidence type="ECO:0000313" key="3">
    <source>
        <dbReference type="Proteomes" id="UP001060123"/>
    </source>
</evidence>
<organism evidence="2 3">
    <name type="scientific">Rhizobium sullae</name>
    <name type="common">Rhizobium hedysari</name>
    <dbReference type="NCBI Taxonomy" id="50338"/>
    <lineage>
        <taxon>Bacteria</taxon>
        <taxon>Pseudomonadati</taxon>
        <taxon>Pseudomonadota</taxon>
        <taxon>Alphaproteobacteria</taxon>
        <taxon>Hyphomicrobiales</taxon>
        <taxon>Rhizobiaceae</taxon>
        <taxon>Rhizobium/Agrobacterium group</taxon>
        <taxon>Rhizobium</taxon>
    </lineage>
</organism>
<dbReference type="Pfam" id="PF01471">
    <property type="entry name" value="PG_binding_1"/>
    <property type="match status" value="1"/>
</dbReference>
<name>A0ABY5XH26_RHISU</name>
<evidence type="ECO:0000313" key="2">
    <source>
        <dbReference type="EMBL" id="UWU13253.1"/>
    </source>
</evidence>
<dbReference type="SUPFAM" id="SSF47090">
    <property type="entry name" value="PGBD-like"/>
    <property type="match status" value="1"/>
</dbReference>
<dbReference type="InterPro" id="IPR013423">
    <property type="entry name" value="CHP02594"/>
</dbReference>